<evidence type="ECO:0008006" key="3">
    <source>
        <dbReference type="Google" id="ProtNLM"/>
    </source>
</evidence>
<dbReference type="AlphaFoldDB" id="A0A518DZQ0"/>
<accession>A0A518DZQ0</accession>
<dbReference type="Proteomes" id="UP000317648">
    <property type="component" value="Chromosome"/>
</dbReference>
<dbReference type="PANTHER" id="PTHR43737">
    <property type="entry name" value="BLL7424 PROTEIN"/>
    <property type="match status" value="1"/>
</dbReference>
<proteinExistence type="predicted"/>
<dbReference type="InterPro" id="IPR017850">
    <property type="entry name" value="Alkaline_phosphatase_core_sf"/>
</dbReference>
<keyword evidence="2" id="KW-1185">Reference proteome</keyword>
<dbReference type="EMBL" id="CP036433">
    <property type="protein sequence ID" value="QDU97314.1"/>
    <property type="molecule type" value="Genomic_DNA"/>
</dbReference>
<dbReference type="InterPro" id="IPR006311">
    <property type="entry name" value="TAT_signal"/>
</dbReference>
<name>A0A518DZQ0_9BACT</name>
<organism evidence="1 2">
    <name type="scientific">Lignipirellula cremea</name>
    <dbReference type="NCBI Taxonomy" id="2528010"/>
    <lineage>
        <taxon>Bacteria</taxon>
        <taxon>Pseudomonadati</taxon>
        <taxon>Planctomycetota</taxon>
        <taxon>Planctomycetia</taxon>
        <taxon>Pirellulales</taxon>
        <taxon>Pirellulaceae</taxon>
        <taxon>Lignipirellula</taxon>
    </lineage>
</organism>
<dbReference type="SUPFAM" id="SSF53649">
    <property type="entry name" value="Alkaline phosphatase-like"/>
    <property type="match status" value="1"/>
</dbReference>
<dbReference type="PROSITE" id="PS51318">
    <property type="entry name" value="TAT"/>
    <property type="match status" value="1"/>
</dbReference>
<reference evidence="1 2" key="1">
    <citation type="submission" date="2019-02" db="EMBL/GenBank/DDBJ databases">
        <title>Deep-cultivation of Planctomycetes and their phenomic and genomic characterization uncovers novel biology.</title>
        <authorList>
            <person name="Wiegand S."/>
            <person name="Jogler M."/>
            <person name="Boedeker C."/>
            <person name="Pinto D."/>
            <person name="Vollmers J."/>
            <person name="Rivas-Marin E."/>
            <person name="Kohn T."/>
            <person name="Peeters S.H."/>
            <person name="Heuer A."/>
            <person name="Rast P."/>
            <person name="Oberbeckmann S."/>
            <person name="Bunk B."/>
            <person name="Jeske O."/>
            <person name="Meyerdierks A."/>
            <person name="Storesund J.E."/>
            <person name="Kallscheuer N."/>
            <person name="Luecker S."/>
            <person name="Lage O.M."/>
            <person name="Pohl T."/>
            <person name="Merkel B.J."/>
            <person name="Hornburger P."/>
            <person name="Mueller R.-W."/>
            <person name="Bruemmer F."/>
            <person name="Labrenz M."/>
            <person name="Spormann A.M."/>
            <person name="Op den Camp H."/>
            <person name="Overmann J."/>
            <person name="Amann R."/>
            <person name="Jetten M.S.M."/>
            <person name="Mascher T."/>
            <person name="Medema M.H."/>
            <person name="Devos D.P."/>
            <person name="Kaster A.-K."/>
            <person name="Ovreas L."/>
            <person name="Rohde M."/>
            <person name="Galperin M.Y."/>
            <person name="Jogler C."/>
        </authorList>
    </citation>
    <scope>NUCLEOTIDE SEQUENCE [LARGE SCALE GENOMIC DNA]</scope>
    <source>
        <strain evidence="1 2">Pla85_3_4</strain>
    </source>
</reference>
<protein>
    <recommendedName>
        <fullName evidence="3">DUF1501 domain-containing protein</fullName>
    </recommendedName>
</protein>
<gene>
    <name evidence="1" type="ORF">Pla8534_51600</name>
</gene>
<evidence type="ECO:0000313" key="2">
    <source>
        <dbReference type="Proteomes" id="UP000317648"/>
    </source>
</evidence>
<evidence type="ECO:0000313" key="1">
    <source>
        <dbReference type="EMBL" id="QDU97314.1"/>
    </source>
</evidence>
<dbReference type="Pfam" id="PF07394">
    <property type="entry name" value="DUF1501"/>
    <property type="match status" value="1"/>
</dbReference>
<dbReference type="Gene3D" id="3.40.720.10">
    <property type="entry name" value="Alkaline Phosphatase, subunit A"/>
    <property type="match status" value="1"/>
</dbReference>
<dbReference type="KEGG" id="lcre:Pla8534_51600"/>
<dbReference type="PANTHER" id="PTHR43737:SF1">
    <property type="entry name" value="DUF1501 DOMAIN-CONTAINING PROTEIN"/>
    <property type="match status" value="1"/>
</dbReference>
<dbReference type="InterPro" id="IPR010869">
    <property type="entry name" value="DUF1501"/>
</dbReference>
<sequence>MALIRPFLNVAANGHGVLHRRSFLRQLSAGAGAGALSLGWRDMLIARADELQKNQRSMILLWMDGGPSQFESFNPKVGSPNQGPMGAIPTKLPGVHFAELWPRMAEVADKIALIRSMVSNEADHFRAIKLVRTGYRLNPTLPYPTWGSVVARDRFDASFDLPAFVRIGKPRIKTRDVNSGLLGAKYESFKVDTPGKVPDNVMPTVDPATLQRRLALTEQLDQQFAADGGSLAVSEKKAVYEQTSQFVLSPKVNVFDLDQEPEKLRDEYGRTDFGQGCLLARRLVEKGVSFVEVFGHGSKNDAGWDTHGNGFRDTPNLCGETDPAYSTLLRDLEDRGLLENTLVVWMGEFGRTPKIKKDGGRDHYAKGWQASLSGAGIKTGQVIGATDKDGVDATDRPVGVSDLFVTFCHCLGMDPHHEYVTREDQPIQLVKGGELISELF</sequence>
<dbReference type="RefSeq" id="WP_231756399.1">
    <property type="nucleotide sequence ID" value="NZ_CP036433.1"/>
</dbReference>